<dbReference type="AlphaFoldDB" id="A0A239IPJ3"/>
<dbReference type="GO" id="GO:0004519">
    <property type="term" value="F:endonuclease activity"/>
    <property type="evidence" value="ECO:0007669"/>
    <property type="project" value="UniProtKB-KW"/>
</dbReference>
<dbReference type="SUPFAM" id="SSF56219">
    <property type="entry name" value="DNase I-like"/>
    <property type="match status" value="1"/>
</dbReference>
<accession>A0A239IPJ3</accession>
<keyword evidence="3" id="KW-1185">Reference proteome</keyword>
<dbReference type="STRING" id="1215104.GCA_000730585_04648"/>
<dbReference type="PANTHER" id="PTHR42834:SF1">
    <property type="entry name" value="ENDONUCLEASE_EXONUCLEASE_PHOSPHATASE FAMILY PROTEIN (AFU_ORTHOLOGUE AFUA_3G09210)"/>
    <property type="match status" value="1"/>
</dbReference>
<protein>
    <submittedName>
        <fullName evidence="2">Endonuclease/Exonuclease/phosphatase family protein</fullName>
    </submittedName>
</protein>
<feature type="domain" description="Endonuclease/exonuclease/phosphatase" evidence="1">
    <location>
        <begin position="132"/>
        <end position="403"/>
    </location>
</feature>
<dbReference type="EMBL" id="FZOL01000019">
    <property type="protein sequence ID" value="SNS95479.1"/>
    <property type="molecule type" value="Genomic_DNA"/>
</dbReference>
<evidence type="ECO:0000313" key="3">
    <source>
        <dbReference type="Proteomes" id="UP000198407"/>
    </source>
</evidence>
<dbReference type="Pfam" id="PF19580">
    <property type="entry name" value="Exo_endo_phos_3"/>
    <property type="match status" value="1"/>
</dbReference>
<dbReference type="PANTHER" id="PTHR42834">
    <property type="entry name" value="ENDONUCLEASE/EXONUCLEASE/PHOSPHATASE FAMILY PROTEIN (AFU_ORTHOLOGUE AFUA_3G09210)"/>
    <property type="match status" value="1"/>
</dbReference>
<keyword evidence="2" id="KW-0540">Nuclease</keyword>
<sequence length="408" mass="46107">MPAMDRTAVPDFTAVGDRCAVLRRQASSYEKWVQIDWIRLRNMNTMIPLPLRHLPLLLALGLAGCASTPVSPQGEQRVSLMTWNVENLFDTVHDAGKEDFAYLPLDLKQAHPEWLATCARINVQAWRDECENNDWSDARLTEKLTRLAAVIQQIDAGRGPDILLLEEVENRTVVELLNARLDTSGYQTRVLLEGWDERGIDTAVLSRLPQWGEPILHRVPYRNEHSDTSDKTGKTRGILEVRLLLPDGQKAAVFAVHLPSGGGPGYLRRQAVEHLAELKRQLPADVLPIVGGDFNINAGEESQHHYIANGLASTWSVSHLIGCDTCKGSYYYHRERQWSFFDILLFPREMTGNGFNGWKVDSASIRTPKESPYQVNQWGSPARFEGGQYPQGVSDHWPMYAEIYRRTP</sequence>
<dbReference type="InterPro" id="IPR036691">
    <property type="entry name" value="Endo/exonu/phosph_ase_sf"/>
</dbReference>
<dbReference type="GO" id="GO:0004527">
    <property type="term" value="F:exonuclease activity"/>
    <property type="evidence" value="ECO:0007669"/>
    <property type="project" value="UniProtKB-KW"/>
</dbReference>
<keyword evidence="2" id="KW-0378">Hydrolase</keyword>
<keyword evidence="2" id="KW-0255">Endonuclease</keyword>
<proteinExistence type="predicted"/>
<evidence type="ECO:0000259" key="1">
    <source>
        <dbReference type="Pfam" id="PF19580"/>
    </source>
</evidence>
<gene>
    <name evidence="2" type="ORF">SAMN05444352_11999</name>
</gene>
<reference evidence="3" key="1">
    <citation type="submission" date="2017-06" db="EMBL/GenBank/DDBJ databases">
        <authorList>
            <person name="Varghese N."/>
            <person name="Submissions S."/>
        </authorList>
    </citation>
    <scope>NUCLEOTIDE SEQUENCE [LARGE SCALE GENOMIC DNA]</scope>
    <source>
        <strain evidence="3">DSM 22348</strain>
    </source>
</reference>
<dbReference type="Proteomes" id="UP000198407">
    <property type="component" value="Unassembled WGS sequence"/>
</dbReference>
<evidence type="ECO:0000313" key="2">
    <source>
        <dbReference type="EMBL" id="SNS95479.1"/>
    </source>
</evidence>
<organism evidence="2 3">
    <name type="scientific">Pseudomonas japonica</name>
    <dbReference type="NCBI Taxonomy" id="256466"/>
    <lineage>
        <taxon>Bacteria</taxon>
        <taxon>Pseudomonadati</taxon>
        <taxon>Pseudomonadota</taxon>
        <taxon>Gammaproteobacteria</taxon>
        <taxon>Pseudomonadales</taxon>
        <taxon>Pseudomonadaceae</taxon>
        <taxon>Pseudomonas</taxon>
    </lineage>
</organism>
<dbReference type="Gene3D" id="3.60.10.10">
    <property type="entry name" value="Endonuclease/exonuclease/phosphatase"/>
    <property type="match status" value="1"/>
</dbReference>
<keyword evidence="2" id="KW-0269">Exonuclease</keyword>
<dbReference type="InterPro" id="IPR005135">
    <property type="entry name" value="Endo/exonuclease/phosphatase"/>
</dbReference>
<name>A0A239IPJ3_9PSED</name>